<proteinExistence type="predicted"/>
<protein>
    <submittedName>
        <fullName evidence="2">BQ5605_C019g08978 protein</fullName>
    </submittedName>
</protein>
<keyword evidence="3" id="KW-1185">Reference proteome</keyword>
<evidence type="ECO:0000313" key="3">
    <source>
        <dbReference type="Proteomes" id="UP000249464"/>
    </source>
</evidence>
<accession>A0A2X0NU34</accession>
<dbReference type="Proteomes" id="UP000249464">
    <property type="component" value="Unassembled WGS sequence"/>
</dbReference>
<dbReference type="AlphaFoldDB" id="A0A2X0NU34"/>
<organism evidence="2 3">
    <name type="scientific">Microbotryum silenes-dioicae</name>
    <dbReference type="NCBI Taxonomy" id="796604"/>
    <lineage>
        <taxon>Eukaryota</taxon>
        <taxon>Fungi</taxon>
        <taxon>Dikarya</taxon>
        <taxon>Basidiomycota</taxon>
        <taxon>Pucciniomycotina</taxon>
        <taxon>Microbotryomycetes</taxon>
        <taxon>Microbotryales</taxon>
        <taxon>Microbotryaceae</taxon>
        <taxon>Microbotryum</taxon>
    </lineage>
</organism>
<feature type="region of interest" description="Disordered" evidence="1">
    <location>
        <begin position="1"/>
        <end position="30"/>
    </location>
</feature>
<gene>
    <name evidence="2" type="primary">BQ5605_C019g08978</name>
    <name evidence="2" type="ORF">BQ5605_C019G08978</name>
</gene>
<name>A0A2X0NU34_9BASI</name>
<reference evidence="2 3" key="1">
    <citation type="submission" date="2016-11" db="EMBL/GenBank/DDBJ databases">
        <authorList>
            <person name="Jaros S."/>
            <person name="Januszkiewicz K."/>
            <person name="Wedrychowicz H."/>
        </authorList>
    </citation>
    <scope>NUCLEOTIDE SEQUENCE [LARGE SCALE GENOMIC DNA]</scope>
</reference>
<sequence length="119" mass="13182">MPGKRASSRAPPSKRGRTSKTRSSGNLLPLKQHTTTAKINAKRKKMSCVVGSHGWGQKVHDRDAREELDKDEMELRKELMPQQEQEPTALIVRKEAPNELAKSGSALVQALDELAVATR</sequence>
<evidence type="ECO:0000313" key="2">
    <source>
        <dbReference type="EMBL" id="SGY23753.1"/>
    </source>
</evidence>
<dbReference type="EMBL" id="FQNC01000019">
    <property type="protein sequence ID" value="SGY23753.1"/>
    <property type="molecule type" value="Genomic_DNA"/>
</dbReference>
<evidence type="ECO:0000256" key="1">
    <source>
        <dbReference type="SAM" id="MobiDB-lite"/>
    </source>
</evidence>